<feature type="compositionally biased region" description="Polar residues" evidence="1">
    <location>
        <begin position="222"/>
        <end position="237"/>
    </location>
</feature>
<dbReference type="InParanoid" id="A0A7M7P9Q0"/>
<dbReference type="InterPro" id="IPR030417">
    <property type="entry name" value="MS4A"/>
</dbReference>
<feature type="region of interest" description="Disordered" evidence="1">
    <location>
        <begin position="210"/>
        <end position="237"/>
    </location>
</feature>
<dbReference type="AlphaFoldDB" id="A0A7M7P9Q0"/>
<feature type="transmembrane region" description="Helical" evidence="2">
    <location>
        <begin position="65"/>
        <end position="84"/>
    </location>
</feature>
<evidence type="ECO:0000256" key="1">
    <source>
        <dbReference type="SAM" id="MobiDB-lite"/>
    </source>
</evidence>
<dbReference type="PANTHER" id="PTHR23320">
    <property type="entry name" value="MEMBRANE-SPANNING 4-DOMAINS SUBFAMILY A MS4A -RELATED"/>
    <property type="match status" value="1"/>
</dbReference>
<evidence type="ECO:0000313" key="3">
    <source>
        <dbReference type="EnsemblMetazoa" id="XP_030848460"/>
    </source>
</evidence>
<reference evidence="4" key="1">
    <citation type="submission" date="2015-02" db="EMBL/GenBank/DDBJ databases">
        <title>Genome sequencing for Strongylocentrotus purpuratus.</title>
        <authorList>
            <person name="Murali S."/>
            <person name="Liu Y."/>
            <person name="Vee V."/>
            <person name="English A."/>
            <person name="Wang M."/>
            <person name="Skinner E."/>
            <person name="Han Y."/>
            <person name="Muzny D.M."/>
            <person name="Worley K.C."/>
            <person name="Gibbs R.A."/>
        </authorList>
    </citation>
    <scope>NUCLEOTIDE SEQUENCE</scope>
</reference>
<dbReference type="RefSeq" id="XP_030848460.1">
    <property type="nucleotide sequence ID" value="XM_030992600.1"/>
</dbReference>
<dbReference type="KEGG" id="spu:105443831"/>
<dbReference type="GeneID" id="105443831"/>
<keyword evidence="2" id="KW-0472">Membrane</keyword>
<feature type="transmembrane region" description="Helical" evidence="2">
    <location>
        <begin position="35"/>
        <end position="59"/>
    </location>
</feature>
<evidence type="ECO:0000256" key="2">
    <source>
        <dbReference type="SAM" id="Phobius"/>
    </source>
</evidence>
<feature type="region of interest" description="Disordered" evidence="1">
    <location>
        <begin position="251"/>
        <end position="279"/>
    </location>
</feature>
<feature type="transmembrane region" description="Helical" evidence="2">
    <location>
        <begin position="96"/>
        <end position="118"/>
    </location>
</feature>
<dbReference type="Proteomes" id="UP000007110">
    <property type="component" value="Unassembled WGS sequence"/>
</dbReference>
<organism evidence="3 4">
    <name type="scientific">Strongylocentrotus purpuratus</name>
    <name type="common">Purple sea urchin</name>
    <dbReference type="NCBI Taxonomy" id="7668"/>
    <lineage>
        <taxon>Eukaryota</taxon>
        <taxon>Metazoa</taxon>
        <taxon>Echinodermata</taxon>
        <taxon>Eleutherozoa</taxon>
        <taxon>Echinozoa</taxon>
        <taxon>Echinoidea</taxon>
        <taxon>Euechinoidea</taxon>
        <taxon>Echinacea</taxon>
        <taxon>Camarodonta</taxon>
        <taxon>Echinidea</taxon>
        <taxon>Strongylocentrotidae</taxon>
        <taxon>Strongylocentrotus</taxon>
    </lineage>
</organism>
<sequence>MMTSDTIPMTSHMHGYPHEEACQQSPYLTQLKGTAIIQLIGGCFLVTMGTLAIVMLAFWSYFGAAIWSGILVFGVIGVVGMSAASTGNKCLIRTYLGLSIVGCLAGLTLCAMHIFAAISEDSNSDDYWGCQPGKIFSWIFNCAKSQAARQVVDVLIATIALVLSISCIVSASFGCAASCKGCASCCKRCGCEEEGCCQGCALPPEPAKPQRTSWNKEVHQQARIQQGHSPSMTPAPLSTNQEAASYIVTTAVDQAPPPSQPVLGNAQLSPVEQPHDAKN</sequence>
<evidence type="ECO:0000313" key="4">
    <source>
        <dbReference type="Proteomes" id="UP000007110"/>
    </source>
</evidence>
<protein>
    <submittedName>
        <fullName evidence="3">Uncharacterized protein</fullName>
    </submittedName>
</protein>
<keyword evidence="2" id="KW-0812">Transmembrane</keyword>
<reference evidence="3" key="2">
    <citation type="submission" date="2021-01" db="UniProtKB">
        <authorList>
            <consortium name="EnsemblMetazoa"/>
        </authorList>
    </citation>
    <scope>IDENTIFICATION</scope>
</reference>
<dbReference type="PANTHER" id="PTHR23320:SF165">
    <property type="entry name" value="MARVEL DOMAIN-CONTAINING PROTEIN"/>
    <property type="match status" value="1"/>
</dbReference>
<dbReference type="EnsemblMetazoa" id="XM_030992600">
    <property type="protein sequence ID" value="XP_030848460"/>
    <property type="gene ID" value="LOC105443831"/>
</dbReference>
<proteinExistence type="predicted"/>
<keyword evidence="4" id="KW-1185">Reference proteome</keyword>
<feature type="transmembrane region" description="Helical" evidence="2">
    <location>
        <begin position="154"/>
        <end position="178"/>
    </location>
</feature>
<accession>A0A7M7P9Q0</accession>
<name>A0A7M7P9Q0_STRPU</name>
<keyword evidence="2" id="KW-1133">Transmembrane helix</keyword>